<dbReference type="KEGG" id="ppel:H6H00_02640"/>
<dbReference type="SUPFAM" id="SSF51905">
    <property type="entry name" value="FAD/NAD(P)-binding domain"/>
    <property type="match status" value="1"/>
</dbReference>
<dbReference type="PANTHER" id="PTHR13789:SF309">
    <property type="entry name" value="PUTATIVE (AFU_ORTHOLOGUE AFUA_6G14510)-RELATED"/>
    <property type="match status" value="1"/>
</dbReference>
<dbReference type="GO" id="GO:0004497">
    <property type="term" value="F:monooxygenase activity"/>
    <property type="evidence" value="ECO:0007669"/>
    <property type="project" value="UniProtKB-KW"/>
</dbReference>
<accession>A0A7G7MJJ8</accession>
<dbReference type="GO" id="GO:0071949">
    <property type="term" value="F:FAD binding"/>
    <property type="evidence" value="ECO:0007669"/>
    <property type="project" value="InterPro"/>
</dbReference>
<gene>
    <name evidence="4" type="ORF">H6H00_02640</name>
</gene>
<dbReference type="RefSeq" id="WP_185719788.1">
    <property type="nucleotide sequence ID" value="NZ_BAAAWI010000001.1"/>
</dbReference>
<dbReference type="PRINTS" id="PR00420">
    <property type="entry name" value="RNGMNOXGNASE"/>
</dbReference>
<name>A0A7G7MJJ8_9PSEU</name>
<feature type="domain" description="FAD-binding" evidence="3">
    <location>
        <begin position="4"/>
        <end position="338"/>
    </location>
</feature>
<keyword evidence="5" id="KW-1185">Reference proteome</keyword>
<keyword evidence="1" id="KW-0560">Oxidoreductase</keyword>
<dbReference type="InterPro" id="IPR050493">
    <property type="entry name" value="FAD-dep_Monooxygenase_BioMet"/>
</dbReference>
<evidence type="ECO:0000259" key="3">
    <source>
        <dbReference type="Pfam" id="PF01494"/>
    </source>
</evidence>
<sequence>MRTALVIGGGVAGPVAAMALQRAGVAATVFEARPGPADEQGVFLTLQINGIDALRAVGVDVAGLGFPTPAIRLRSGSGRLLGQVGTGEPLADGTVGVTLRRSDLYALLREEAQRRGITVEHGHRLVDAVPDGDGVRASFADGGSATADLLIGADGVHSRVRTLIDPAATPPRLLPVLNVGGFAPPQETGAEPGVYEMVFGRRAFFGWAVAPDGGVWWFANPPWRAGAAALTDAQWRTWLRDLFADDRTPATAIVESTPGELRGWDSHDLPSVRRWHDGRMVVIGDAAHATSPASGQGASMAAEDAVQLARCLRDAPDPATAFTAYEGLRRDRVQRIVRAGARAGKQKVAGPVGRILRDALVPVGLRMVRPGAQNWIHHRHIDWDAAVVGPGIRSGRRSG</sequence>
<dbReference type="Gene3D" id="3.50.50.60">
    <property type="entry name" value="FAD/NAD(P)-binding domain"/>
    <property type="match status" value="1"/>
</dbReference>
<organism evidence="4 5">
    <name type="scientific">Pseudonocardia petroleophila</name>
    <dbReference type="NCBI Taxonomy" id="37331"/>
    <lineage>
        <taxon>Bacteria</taxon>
        <taxon>Bacillati</taxon>
        <taxon>Actinomycetota</taxon>
        <taxon>Actinomycetes</taxon>
        <taxon>Pseudonocardiales</taxon>
        <taxon>Pseudonocardiaceae</taxon>
        <taxon>Pseudonocardia</taxon>
    </lineage>
</organism>
<reference evidence="4 5" key="1">
    <citation type="submission" date="2020-08" db="EMBL/GenBank/DDBJ databases">
        <authorList>
            <person name="Mo P."/>
        </authorList>
    </citation>
    <scope>NUCLEOTIDE SEQUENCE [LARGE SCALE GENOMIC DNA]</scope>
    <source>
        <strain evidence="4 5">CGMCC 4.1532</strain>
    </source>
</reference>
<dbReference type="InterPro" id="IPR002938">
    <property type="entry name" value="FAD-bd"/>
</dbReference>
<dbReference type="PANTHER" id="PTHR13789">
    <property type="entry name" value="MONOOXYGENASE"/>
    <property type="match status" value="1"/>
</dbReference>
<dbReference type="EMBL" id="CP060131">
    <property type="protein sequence ID" value="QNG52959.1"/>
    <property type="molecule type" value="Genomic_DNA"/>
</dbReference>
<dbReference type="Proteomes" id="UP000515728">
    <property type="component" value="Chromosome"/>
</dbReference>
<evidence type="ECO:0000256" key="2">
    <source>
        <dbReference type="ARBA" id="ARBA00023033"/>
    </source>
</evidence>
<proteinExistence type="predicted"/>
<evidence type="ECO:0000313" key="4">
    <source>
        <dbReference type="EMBL" id="QNG52959.1"/>
    </source>
</evidence>
<dbReference type="AlphaFoldDB" id="A0A7G7MJJ8"/>
<keyword evidence="2 4" id="KW-0503">Monooxygenase</keyword>
<dbReference type="InterPro" id="IPR036188">
    <property type="entry name" value="FAD/NAD-bd_sf"/>
</dbReference>
<evidence type="ECO:0000313" key="5">
    <source>
        <dbReference type="Proteomes" id="UP000515728"/>
    </source>
</evidence>
<evidence type="ECO:0000256" key="1">
    <source>
        <dbReference type="ARBA" id="ARBA00023002"/>
    </source>
</evidence>
<dbReference type="Pfam" id="PF01494">
    <property type="entry name" value="FAD_binding_3"/>
    <property type="match status" value="1"/>
</dbReference>
<protein>
    <submittedName>
        <fullName evidence="4">FAD-dependent monooxygenase</fullName>
    </submittedName>
</protein>